<sequence length="144" mass="16280">MSKKVNRKKLRKKGIGLINNSVTVLIPSVINNTILIESTLVVLLATLGDPTPDNIYLYRLLLCTLLLSIAFGVLCTSIISIDFYNLGNKILEKAKKENREDSHEAENPTRTGKLPYRMTKWTFVSCLILFLISLVLLVIYAWQI</sequence>
<name>A0A1G8FIZ7_9FLAO</name>
<feature type="transmembrane region" description="Helical" evidence="1">
    <location>
        <begin position="56"/>
        <end position="86"/>
    </location>
</feature>
<keyword evidence="3" id="KW-1185">Reference proteome</keyword>
<organism evidence="2 3">
    <name type="scientific">Winogradskyella thalassocola</name>
    <dbReference type="NCBI Taxonomy" id="262004"/>
    <lineage>
        <taxon>Bacteria</taxon>
        <taxon>Pseudomonadati</taxon>
        <taxon>Bacteroidota</taxon>
        <taxon>Flavobacteriia</taxon>
        <taxon>Flavobacteriales</taxon>
        <taxon>Flavobacteriaceae</taxon>
        <taxon>Winogradskyella</taxon>
    </lineage>
</organism>
<feature type="transmembrane region" description="Helical" evidence="1">
    <location>
        <begin position="121"/>
        <end position="142"/>
    </location>
</feature>
<dbReference type="RefSeq" id="WP_139181064.1">
    <property type="nucleotide sequence ID" value="NZ_FNCZ01000004.1"/>
</dbReference>
<protein>
    <recommendedName>
        <fullName evidence="4">DUF3899 domain-containing protein</fullName>
    </recommendedName>
</protein>
<proteinExistence type="predicted"/>
<dbReference type="EMBL" id="FNCZ01000004">
    <property type="protein sequence ID" value="SDH82100.1"/>
    <property type="molecule type" value="Genomic_DNA"/>
</dbReference>
<keyword evidence="1" id="KW-0472">Membrane</keyword>
<evidence type="ECO:0000256" key="1">
    <source>
        <dbReference type="SAM" id="Phobius"/>
    </source>
</evidence>
<dbReference type="Proteomes" id="UP000199492">
    <property type="component" value="Unassembled WGS sequence"/>
</dbReference>
<accession>A0A1G8FIZ7</accession>
<dbReference type="STRING" id="262004.SAMN04489796_104268"/>
<reference evidence="3" key="1">
    <citation type="submission" date="2016-10" db="EMBL/GenBank/DDBJ databases">
        <authorList>
            <person name="Varghese N."/>
            <person name="Submissions S."/>
        </authorList>
    </citation>
    <scope>NUCLEOTIDE SEQUENCE [LARGE SCALE GENOMIC DNA]</scope>
    <source>
        <strain evidence="3">DSM 15363</strain>
    </source>
</reference>
<dbReference type="AlphaFoldDB" id="A0A1G8FIZ7"/>
<gene>
    <name evidence="2" type="ORF">SAMN04489796_104268</name>
</gene>
<evidence type="ECO:0000313" key="3">
    <source>
        <dbReference type="Proteomes" id="UP000199492"/>
    </source>
</evidence>
<keyword evidence="1" id="KW-0812">Transmembrane</keyword>
<feature type="transmembrane region" description="Helical" evidence="1">
    <location>
        <begin position="21"/>
        <end position="44"/>
    </location>
</feature>
<evidence type="ECO:0000313" key="2">
    <source>
        <dbReference type="EMBL" id="SDH82100.1"/>
    </source>
</evidence>
<keyword evidence="1" id="KW-1133">Transmembrane helix</keyword>
<evidence type="ECO:0008006" key="4">
    <source>
        <dbReference type="Google" id="ProtNLM"/>
    </source>
</evidence>